<keyword evidence="3" id="KW-1185">Reference proteome</keyword>
<evidence type="ECO:0000259" key="1">
    <source>
        <dbReference type="Pfam" id="PF00881"/>
    </source>
</evidence>
<dbReference type="AlphaFoldDB" id="A0A4R6DZU4"/>
<evidence type="ECO:0000313" key="3">
    <source>
        <dbReference type="Proteomes" id="UP000295129"/>
    </source>
</evidence>
<dbReference type="GO" id="GO:0016491">
    <property type="term" value="F:oxidoreductase activity"/>
    <property type="evidence" value="ECO:0007669"/>
    <property type="project" value="InterPro"/>
</dbReference>
<dbReference type="CDD" id="cd02142">
    <property type="entry name" value="McbC_SagB-like_oxidoreductase"/>
    <property type="match status" value="1"/>
</dbReference>
<comment type="caution">
    <text evidence="2">The sequence shown here is derived from an EMBL/GenBank/DDBJ whole genome shotgun (WGS) entry which is preliminary data.</text>
</comment>
<reference evidence="2 3" key="1">
    <citation type="submission" date="2019-03" db="EMBL/GenBank/DDBJ databases">
        <title>Genomic Encyclopedia of Type Strains, Phase IV (KMG-IV): sequencing the most valuable type-strain genomes for metagenomic binning, comparative biology and taxonomic classification.</title>
        <authorList>
            <person name="Goeker M."/>
        </authorList>
    </citation>
    <scope>NUCLEOTIDE SEQUENCE [LARGE SCALE GENOMIC DNA]</scope>
    <source>
        <strain evidence="2 3">DSM 12121</strain>
    </source>
</reference>
<gene>
    <name evidence="2" type="ORF">C7389_108161</name>
</gene>
<dbReference type="Proteomes" id="UP000295129">
    <property type="component" value="Unassembled WGS sequence"/>
</dbReference>
<dbReference type="RefSeq" id="WP_246034713.1">
    <property type="nucleotide sequence ID" value="NZ_SNVV01000008.1"/>
</dbReference>
<protein>
    <submittedName>
        <fullName evidence="2">SagB-type dehydrogenase family enzyme</fullName>
    </submittedName>
</protein>
<proteinExistence type="predicted"/>
<organism evidence="2 3">
    <name type="scientific">Azoarcus indigens</name>
    <dbReference type="NCBI Taxonomy" id="29545"/>
    <lineage>
        <taxon>Bacteria</taxon>
        <taxon>Pseudomonadati</taxon>
        <taxon>Pseudomonadota</taxon>
        <taxon>Betaproteobacteria</taxon>
        <taxon>Rhodocyclales</taxon>
        <taxon>Zoogloeaceae</taxon>
        <taxon>Azoarcus</taxon>
    </lineage>
</organism>
<dbReference type="InterPro" id="IPR000415">
    <property type="entry name" value="Nitroreductase-like"/>
</dbReference>
<accession>A0A4R6DZU4</accession>
<feature type="domain" description="Nitroreductase" evidence="1">
    <location>
        <begin position="76"/>
        <end position="231"/>
    </location>
</feature>
<name>A0A4R6DZU4_9RHOO</name>
<sequence length="550" mass="59034">MDLSPVARMAAVIDYHERSKHRLDRYAPSPGQLDWANQPDPFRRYAGVSRTLLPLAEPVTAVPTLDEALAGQVAPAPLTLAAVSRLLYDALAISAWKRAGSSRWAVRCNPSSGNLHPTEAYLLLPPLPGLGEEAGMYHYEVQDHALACRASLDAGSWSRLVHGLPDGGFLIALGSIPWREAWKYGERAYRYCQHDLGHALAQLACAAAALGWEASVLAGAGDDCIATLAGLFDHSGPEAEWPGALLALSPRPLPAGTGRRWLPALAALPETWAATMAGVPNRLSGEHASWPVIDEVALACRRESAPGQWTAASASVLPPELPPRPLPARQIFRSRRSAVEMDGERVLSGEAFVRLVAALLPQARAPWPALPWPVAVHPVFFLHRVRGFAPGVYLLLREPAARSGLQAALGRFPHWTELDEVALGLPLFRLAEGDLGRYAQIANCHQALAADGAFAVAMVAAFEPVLAAEGPAAYRRLFWEAGALGQVLYLEAEAAGMRGTGIGCYFDDVIHELLGITDRRFQSLYGFSVGAAVEDGRVGTEPAYPARSMA</sequence>
<feature type="domain" description="Nitroreductase" evidence="1">
    <location>
        <begin position="431"/>
        <end position="530"/>
    </location>
</feature>
<dbReference type="SUPFAM" id="SSF55469">
    <property type="entry name" value="FMN-dependent nitroreductase-like"/>
    <property type="match status" value="2"/>
</dbReference>
<dbReference type="Gene3D" id="3.40.109.10">
    <property type="entry name" value="NADH Oxidase"/>
    <property type="match status" value="2"/>
</dbReference>
<dbReference type="InterPro" id="IPR029479">
    <property type="entry name" value="Nitroreductase"/>
</dbReference>
<dbReference type="PANTHER" id="PTHR42741:SF3">
    <property type="entry name" value="NITROREDUCTASE FAMILY PROTEIN"/>
    <property type="match status" value="1"/>
</dbReference>
<dbReference type="Pfam" id="PF00881">
    <property type="entry name" value="Nitroreductase"/>
    <property type="match status" value="2"/>
</dbReference>
<dbReference type="PANTHER" id="PTHR42741">
    <property type="entry name" value="NITROREDUCTASE FAMILY PROTEIN"/>
    <property type="match status" value="1"/>
</dbReference>
<dbReference type="EMBL" id="SNVV01000008">
    <property type="protein sequence ID" value="TDN50917.1"/>
    <property type="molecule type" value="Genomic_DNA"/>
</dbReference>
<evidence type="ECO:0000313" key="2">
    <source>
        <dbReference type="EMBL" id="TDN50917.1"/>
    </source>
</evidence>